<sequence length="75" mass="8147">MFATLLAGDFEDVSTRDYPKKPAAVFLGAGYNKTRTYEGKSNITCLPADMTYESISRQPMGPGYAEHLVGGARVL</sequence>
<evidence type="ECO:0000313" key="1">
    <source>
        <dbReference type="EMBL" id="CAF9923998.1"/>
    </source>
</evidence>
<gene>
    <name evidence="1" type="ORF">HETSPECPRED_005487</name>
</gene>
<proteinExistence type="predicted"/>
<dbReference type="Proteomes" id="UP000664521">
    <property type="component" value="Unassembled WGS sequence"/>
</dbReference>
<dbReference type="AlphaFoldDB" id="A0A8H3FLD8"/>
<comment type="caution">
    <text evidence="1">The sequence shown here is derived from an EMBL/GenBank/DDBJ whole genome shotgun (WGS) entry which is preliminary data.</text>
</comment>
<dbReference type="EMBL" id="CAJPDS010000034">
    <property type="protein sequence ID" value="CAF9923998.1"/>
    <property type="molecule type" value="Genomic_DNA"/>
</dbReference>
<accession>A0A8H3FLD8</accession>
<name>A0A8H3FLD8_9LECA</name>
<keyword evidence="2" id="KW-1185">Reference proteome</keyword>
<protein>
    <submittedName>
        <fullName evidence="1">Uncharacterized protein</fullName>
    </submittedName>
</protein>
<organism evidence="1 2">
    <name type="scientific">Heterodermia speciosa</name>
    <dbReference type="NCBI Taxonomy" id="116794"/>
    <lineage>
        <taxon>Eukaryota</taxon>
        <taxon>Fungi</taxon>
        <taxon>Dikarya</taxon>
        <taxon>Ascomycota</taxon>
        <taxon>Pezizomycotina</taxon>
        <taxon>Lecanoromycetes</taxon>
        <taxon>OSLEUM clade</taxon>
        <taxon>Lecanoromycetidae</taxon>
        <taxon>Caliciales</taxon>
        <taxon>Physciaceae</taxon>
        <taxon>Heterodermia</taxon>
    </lineage>
</organism>
<reference evidence="1" key="1">
    <citation type="submission" date="2021-03" db="EMBL/GenBank/DDBJ databases">
        <authorList>
            <person name="Tagirdzhanova G."/>
        </authorList>
    </citation>
    <scope>NUCLEOTIDE SEQUENCE</scope>
</reference>
<evidence type="ECO:0000313" key="2">
    <source>
        <dbReference type="Proteomes" id="UP000664521"/>
    </source>
</evidence>